<reference evidence="1 2" key="1">
    <citation type="submission" date="2021-03" db="EMBL/GenBank/DDBJ databases">
        <title>Enterococcal diversity collection.</title>
        <authorList>
            <person name="Gilmore M.S."/>
            <person name="Schwartzman J."/>
            <person name="Van Tyne D."/>
            <person name="Martin M."/>
            <person name="Earl A.M."/>
            <person name="Manson A.L."/>
            <person name="Straub T."/>
            <person name="Salamzade R."/>
            <person name="Saavedra J."/>
            <person name="Lebreton F."/>
            <person name="Prichula J."/>
            <person name="Schaufler K."/>
            <person name="Gaca A."/>
            <person name="Sgardioli B."/>
            <person name="Wagenaar J."/>
            <person name="Strong T."/>
        </authorList>
    </citation>
    <scope>NUCLEOTIDE SEQUENCE [LARGE SCALE GENOMIC DNA]</scope>
    <source>
        <strain evidence="1 2">MJM12</strain>
    </source>
</reference>
<accession>A0ABS3H543</accession>
<keyword evidence="2" id="KW-1185">Reference proteome</keyword>
<dbReference type="Proteomes" id="UP000664256">
    <property type="component" value="Unassembled WGS sequence"/>
</dbReference>
<gene>
    <name evidence="1" type="ORF">JZO76_01755</name>
</gene>
<dbReference type="EMBL" id="JAFLVT010000002">
    <property type="protein sequence ID" value="MBO0448253.1"/>
    <property type="molecule type" value="Genomic_DNA"/>
</dbReference>
<dbReference type="RefSeq" id="WP_206902460.1">
    <property type="nucleotide sequence ID" value="NZ_JAFLVT010000002.1"/>
</dbReference>
<name>A0ABS3H543_9ENTE</name>
<protein>
    <recommendedName>
        <fullName evidence="3">Secreted protein</fullName>
    </recommendedName>
</protein>
<organism evidence="1 2">
    <name type="scientific">Candidatus Enterococcus myersii</name>
    <dbReference type="NCBI Taxonomy" id="2815322"/>
    <lineage>
        <taxon>Bacteria</taxon>
        <taxon>Bacillati</taxon>
        <taxon>Bacillota</taxon>
        <taxon>Bacilli</taxon>
        <taxon>Lactobacillales</taxon>
        <taxon>Enterococcaceae</taxon>
        <taxon>Enterococcus</taxon>
    </lineage>
</organism>
<evidence type="ECO:0000313" key="2">
    <source>
        <dbReference type="Proteomes" id="UP000664256"/>
    </source>
</evidence>
<evidence type="ECO:0008006" key="3">
    <source>
        <dbReference type="Google" id="ProtNLM"/>
    </source>
</evidence>
<evidence type="ECO:0000313" key="1">
    <source>
        <dbReference type="EMBL" id="MBO0448253.1"/>
    </source>
</evidence>
<sequence>MMTIMILCAYTQSVFFGRRIDVLTKDILRMMWLTQSYQSSYRTINRFRVNPLVLILNDSTKYYRTKKSGL</sequence>
<comment type="caution">
    <text evidence="1">The sequence shown here is derived from an EMBL/GenBank/DDBJ whole genome shotgun (WGS) entry which is preliminary data.</text>
</comment>
<proteinExistence type="predicted"/>